<evidence type="ECO:0000313" key="2">
    <source>
        <dbReference type="Proteomes" id="UP000178798"/>
    </source>
</evidence>
<reference evidence="1 2" key="1">
    <citation type="journal article" date="2016" name="Nat. Commun.">
        <title>Thousands of microbial genomes shed light on interconnected biogeochemical processes in an aquifer system.</title>
        <authorList>
            <person name="Anantharaman K."/>
            <person name="Brown C.T."/>
            <person name="Hug L.A."/>
            <person name="Sharon I."/>
            <person name="Castelle C.J."/>
            <person name="Probst A.J."/>
            <person name="Thomas B.C."/>
            <person name="Singh A."/>
            <person name="Wilkins M.J."/>
            <person name="Karaoz U."/>
            <person name="Brodie E.L."/>
            <person name="Williams K.H."/>
            <person name="Hubbard S.S."/>
            <person name="Banfield J.F."/>
        </authorList>
    </citation>
    <scope>NUCLEOTIDE SEQUENCE [LARGE SCALE GENOMIC DNA]</scope>
</reference>
<name>A0A1F8DSE3_9BACT</name>
<gene>
    <name evidence="1" type="ORF">A2999_02705</name>
</gene>
<proteinExistence type="predicted"/>
<evidence type="ECO:0000313" key="1">
    <source>
        <dbReference type="EMBL" id="OGM91372.1"/>
    </source>
</evidence>
<dbReference type="STRING" id="1802556.A2999_02705"/>
<comment type="caution">
    <text evidence="1">The sequence shown here is derived from an EMBL/GenBank/DDBJ whole genome shotgun (WGS) entry which is preliminary data.</text>
</comment>
<dbReference type="AlphaFoldDB" id="A0A1F8DSE3"/>
<dbReference type="EMBL" id="MGIQ01000008">
    <property type="protein sequence ID" value="OGM91372.1"/>
    <property type="molecule type" value="Genomic_DNA"/>
</dbReference>
<organism evidence="1 2">
    <name type="scientific">Candidatus Wolfebacteria bacterium RIFCSPLOWO2_01_FULL_38_11</name>
    <dbReference type="NCBI Taxonomy" id="1802556"/>
    <lineage>
        <taxon>Bacteria</taxon>
        <taxon>Candidatus Wolfeibacteriota</taxon>
    </lineage>
</organism>
<accession>A0A1F8DSE3</accession>
<sequence>MLILNYLIGFVYCKYRQENIFLEPLFDFFQRKINSLALGLKTPLETKLFSPPRHSKNIFSWRSHG</sequence>
<protein>
    <submittedName>
        <fullName evidence="1">Uncharacterized protein</fullName>
    </submittedName>
</protein>
<dbReference type="Proteomes" id="UP000178798">
    <property type="component" value="Unassembled WGS sequence"/>
</dbReference>